<evidence type="ECO:0000256" key="2">
    <source>
        <dbReference type="ARBA" id="ARBA00004584"/>
    </source>
</evidence>
<evidence type="ECO:0000256" key="4">
    <source>
        <dbReference type="ARBA" id="ARBA00022454"/>
    </source>
</evidence>
<dbReference type="PANTHER" id="PTHR48208">
    <property type="entry name" value="CENTROMERE PROTEIN I"/>
    <property type="match status" value="1"/>
</dbReference>
<dbReference type="PANTHER" id="PTHR48208:SF2">
    <property type="entry name" value="CENTROMERE PROTEIN I"/>
    <property type="match status" value="1"/>
</dbReference>
<dbReference type="Proteomes" id="UP000193689">
    <property type="component" value="Unassembled WGS sequence"/>
</dbReference>
<dbReference type="Pfam" id="PF07778">
    <property type="entry name" value="CENP-I"/>
    <property type="match status" value="1"/>
</dbReference>
<evidence type="ECO:0000256" key="6">
    <source>
        <dbReference type="ARBA" id="ARBA00023328"/>
    </source>
</evidence>
<dbReference type="GeneID" id="63777842"/>
<accession>A0A1Y2EHT1</accession>
<dbReference type="STRING" id="1141098.A0A1Y2EHT1"/>
<dbReference type="CDD" id="cd22647">
    <property type="entry name" value="CTF3_NTD_HEAT"/>
    <property type="match status" value="1"/>
</dbReference>
<dbReference type="GO" id="GO:0000070">
    <property type="term" value="P:mitotic sister chromatid segregation"/>
    <property type="evidence" value="ECO:0007669"/>
    <property type="project" value="TreeGrafter"/>
</dbReference>
<dbReference type="GO" id="GO:0005634">
    <property type="term" value="C:nucleus"/>
    <property type="evidence" value="ECO:0007669"/>
    <property type="project" value="UniProtKB-SubCell"/>
</dbReference>
<comment type="similarity">
    <text evidence="3">Belongs to the CENP-I/CTF3 family.</text>
</comment>
<proteinExistence type="inferred from homology"/>
<evidence type="ECO:0000313" key="7">
    <source>
        <dbReference type="EMBL" id="ORY71132.1"/>
    </source>
</evidence>
<comment type="caution">
    <text evidence="7">The sequence shown here is derived from an EMBL/GenBank/DDBJ whole genome shotgun (WGS) entry which is preliminary data.</text>
</comment>
<keyword evidence="4" id="KW-0158">Chromosome</keyword>
<name>A0A1Y2EHT1_9PEZI</name>
<gene>
    <name evidence="7" type="ORF">BCR38DRAFT_453749</name>
</gene>
<dbReference type="InParanoid" id="A0A1Y2EHT1"/>
<evidence type="ECO:0000313" key="8">
    <source>
        <dbReference type="Proteomes" id="UP000193689"/>
    </source>
</evidence>
<dbReference type="AlphaFoldDB" id="A0A1Y2EHT1"/>
<comment type="subcellular location">
    <subcellularLocation>
        <location evidence="2">Chromosome</location>
        <location evidence="2">Centromere</location>
    </subcellularLocation>
    <subcellularLocation>
        <location evidence="1">Nucleus</location>
    </subcellularLocation>
</comment>
<reference evidence="7 8" key="1">
    <citation type="submission" date="2016-07" db="EMBL/GenBank/DDBJ databases">
        <title>Pervasive Adenine N6-methylation of Active Genes in Fungi.</title>
        <authorList>
            <consortium name="DOE Joint Genome Institute"/>
            <person name="Mondo S.J."/>
            <person name="Dannebaum R.O."/>
            <person name="Kuo R.C."/>
            <person name="Labutti K."/>
            <person name="Haridas S."/>
            <person name="Kuo A."/>
            <person name="Salamov A."/>
            <person name="Ahrendt S.R."/>
            <person name="Lipzen A."/>
            <person name="Sullivan W."/>
            <person name="Andreopoulos W.B."/>
            <person name="Clum A."/>
            <person name="Lindquist E."/>
            <person name="Daum C."/>
            <person name="Ramamoorthy G.K."/>
            <person name="Gryganskyi A."/>
            <person name="Culley D."/>
            <person name="Magnuson J.K."/>
            <person name="James T.Y."/>
            <person name="O'Malley M.A."/>
            <person name="Stajich J.E."/>
            <person name="Spatafora J.W."/>
            <person name="Visel A."/>
            <person name="Grigoriev I.V."/>
        </authorList>
    </citation>
    <scope>NUCLEOTIDE SEQUENCE [LARGE SCALE GENOMIC DNA]</scope>
    <source>
        <strain evidence="7 8">CBS 129021</strain>
    </source>
</reference>
<evidence type="ECO:0000256" key="1">
    <source>
        <dbReference type="ARBA" id="ARBA00004123"/>
    </source>
</evidence>
<dbReference type="GO" id="GO:0000939">
    <property type="term" value="C:inner kinetochore"/>
    <property type="evidence" value="ECO:0007669"/>
    <property type="project" value="TreeGrafter"/>
</dbReference>
<protein>
    <submittedName>
        <fullName evidence="7">Mis6-domain-containing protein</fullName>
    </submittedName>
</protein>
<keyword evidence="6" id="KW-0137">Centromere</keyword>
<dbReference type="EMBL" id="MCFJ01000001">
    <property type="protein sequence ID" value="ORY71132.1"/>
    <property type="molecule type" value="Genomic_DNA"/>
</dbReference>
<evidence type="ECO:0000256" key="5">
    <source>
        <dbReference type="ARBA" id="ARBA00023242"/>
    </source>
</evidence>
<dbReference type="InterPro" id="IPR012485">
    <property type="entry name" value="CENP-I"/>
</dbReference>
<dbReference type="OrthoDB" id="6347512at2759"/>
<dbReference type="RefSeq" id="XP_040720724.1">
    <property type="nucleotide sequence ID" value="XM_040861630.1"/>
</dbReference>
<organism evidence="7 8">
    <name type="scientific">Pseudomassariella vexata</name>
    <dbReference type="NCBI Taxonomy" id="1141098"/>
    <lineage>
        <taxon>Eukaryota</taxon>
        <taxon>Fungi</taxon>
        <taxon>Dikarya</taxon>
        <taxon>Ascomycota</taxon>
        <taxon>Pezizomycotina</taxon>
        <taxon>Sordariomycetes</taxon>
        <taxon>Xylariomycetidae</taxon>
        <taxon>Amphisphaeriales</taxon>
        <taxon>Pseudomassariaceae</taxon>
        <taxon>Pseudomassariella</taxon>
    </lineage>
</organism>
<dbReference type="GO" id="GO:0034080">
    <property type="term" value="P:CENP-A containing chromatin assembly"/>
    <property type="evidence" value="ECO:0007669"/>
    <property type="project" value="TreeGrafter"/>
</dbReference>
<keyword evidence="5" id="KW-0539">Nucleus</keyword>
<evidence type="ECO:0000256" key="3">
    <source>
        <dbReference type="ARBA" id="ARBA00005470"/>
    </source>
</evidence>
<sequence>MSEDNLEVMPRGAKDFTDTLSDVIQGAKLPAKRRGTSIKPTVEDLTSQLYERGILPDALEDLIDLITTPSHLDQASLNSIIRNLYPTASVRSHNAIKIIGCLGHGAQKPSLAIQAALLRWLVMVYHIIDKQNALSNAYSVLFNLLDTAAIRPQLCHILALITRRRHVRPFRIQALLSLNRDTGNDPALVGLLRVFKDYYPEIIVGEATHGKASAFKHPDPQWRERLHEIQRAHTRPLDELAKPRDAFRVSRHYGNSNGRGKGAIIPQVHTSHAQENSITLEEIENVDGLVNGLETIQLPNQLISVLADPLLQKLMLLKPATEAHQRVSNWLVSFTQDVMDREADDILGGILELLQSYVSTTKNLPPVVLSFLWQYMKVWDGRESRAMILDILANAPLPSSGFADLYDSIFRPMEAKIIDGSATSQLEILAFYTALLRHWAVVLLSQEQNTVEAAKAVPELIAHVNKLCLAVLQTSTSTSTQSQVLAFYEECARLASNPKLSRLVSIVIPPSPLVYMLYFTLCPATASRLCGILARYKDGFQTATASSRSGYSIAYINEFNGFLMDICNCTWRSRAFNAKDANAHACLMSPNIVESLTLYVKALDQNTPLPSLFTLSAAPTWAFMSASHLRKLEEAEAEQEPQGLVVRHAGPASRSSLATLTNKGGLNMTWDDYRLGVLGYLEDRGMVGVCDLMQNTMTTLMKRA</sequence>
<keyword evidence="8" id="KW-1185">Reference proteome</keyword>